<comment type="cofactor">
    <cofactor evidence="1">
        <name>[4Fe-4S] cluster</name>
        <dbReference type="ChEBI" id="CHEBI:49883"/>
    </cofactor>
</comment>
<protein>
    <submittedName>
        <fullName evidence="7">Radical SAM protein</fullName>
    </submittedName>
</protein>
<feature type="domain" description="Radical SAM core" evidence="6">
    <location>
        <begin position="55"/>
        <end position="178"/>
    </location>
</feature>
<evidence type="ECO:0000259" key="6">
    <source>
        <dbReference type="Pfam" id="PF04055"/>
    </source>
</evidence>
<comment type="caution">
    <text evidence="7">The sequence shown here is derived from an EMBL/GenBank/DDBJ whole genome shotgun (WGS) entry which is preliminary data.</text>
</comment>
<dbReference type="SUPFAM" id="SSF102114">
    <property type="entry name" value="Radical SAM enzymes"/>
    <property type="match status" value="1"/>
</dbReference>
<dbReference type="InterPro" id="IPR058240">
    <property type="entry name" value="rSAM_sf"/>
</dbReference>
<evidence type="ECO:0000256" key="1">
    <source>
        <dbReference type="ARBA" id="ARBA00001966"/>
    </source>
</evidence>
<name>A0A538U9G5_UNCEI</name>
<dbReference type="GO" id="GO:0051536">
    <property type="term" value="F:iron-sulfur cluster binding"/>
    <property type="evidence" value="ECO:0007669"/>
    <property type="project" value="UniProtKB-KW"/>
</dbReference>
<sequence>MGEGVQVWPQILRDAGADALAPRYVGDYRRPYRDDPAPRRALLPRRDFLTTTSVIATRGCHSRCGFCYLSTDGLHMPYQFRDPEQVAAEILDDGQPYAVFVDNNLGSRPEYLARLCQALRPIERIWSAAVSIDVTDDASLVREMALAGCTGVFVGFESLHPDNIVDARKKSPRPDDYIARTS</sequence>
<reference evidence="7 8" key="1">
    <citation type="journal article" date="2019" name="Nat. Microbiol.">
        <title>Mediterranean grassland soil C-N compound turnover is dependent on rainfall and depth, and is mediated by genomically divergent microorganisms.</title>
        <authorList>
            <person name="Diamond S."/>
            <person name="Andeer P.F."/>
            <person name="Li Z."/>
            <person name="Crits-Christoph A."/>
            <person name="Burstein D."/>
            <person name="Anantharaman K."/>
            <person name="Lane K.R."/>
            <person name="Thomas B.C."/>
            <person name="Pan C."/>
            <person name="Northen T.R."/>
            <person name="Banfield J.F."/>
        </authorList>
    </citation>
    <scope>NUCLEOTIDE SEQUENCE [LARGE SCALE GENOMIC DNA]</scope>
    <source>
        <strain evidence="7">WS_10</strain>
    </source>
</reference>
<organism evidence="7 8">
    <name type="scientific">Eiseniibacteriota bacterium</name>
    <dbReference type="NCBI Taxonomy" id="2212470"/>
    <lineage>
        <taxon>Bacteria</taxon>
        <taxon>Candidatus Eiseniibacteriota</taxon>
    </lineage>
</organism>
<keyword evidence="2" id="KW-0949">S-adenosyl-L-methionine</keyword>
<dbReference type="EMBL" id="VBPA01000057">
    <property type="protein sequence ID" value="TMQ72480.1"/>
    <property type="molecule type" value="Genomic_DNA"/>
</dbReference>
<accession>A0A538U9G5</accession>
<keyword evidence="5" id="KW-0411">Iron-sulfur</keyword>
<evidence type="ECO:0000256" key="5">
    <source>
        <dbReference type="ARBA" id="ARBA00023014"/>
    </source>
</evidence>
<dbReference type="Proteomes" id="UP000319836">
    <property type="component" value="Unassembled WGS sequence"/>
</dbReference>
<dbReference type="GO" id="GO:0003824">
    <property type="term" value="F:catalytic activity"/>
    <property type="evidence" value="ECO:0007669"/>
    <property type="project" value="InterPro"/>
</dbReference>
<dbReference type="InterPro" id="IPR051198">
    <property type="entry name" value="BchE-like"/>
</dbReference>
<dbReference type="PANTHER" id="PTHR43409:SF7">
    <property type="entry name" value="BLL1977 PROTEIN"/>
    <property type="match status" value="1"/>
</dbReference>
<dbReference type="AlphaFoldDB" id="A0A538U9G5"/>
<evidence type="ECO:0000256" key="3">
    <source>
        <dbReference type="ARBA" id="ARBA00022723"/>
    </source>
</evidence>
<proteinExistence type="predicted"/>
<dbReference type="GO" id="GO:0046872">
    <property type="term" value="F:metal ion binding"/>
    <property type="evidence" value="ECO:0007669"/>
    <property type="project" value="UniProtKB-KW"/>
</dbReference>
<evidence type="ECO:0000313" key="7">
    <source>
        <dbReference type="EMBL" id="TMQ72480.1"/>
    </source>
</evidence>
<dbReference type="PANTHER" id="PTHR43409">
    <property type="entry name" value="ANAEROBIC MAGNESIUM-PROTOPORPHYRIN IX MONOMETHYL ESTER CYCLASE-RELATED"/>
    <property type="match status" value="1"/>
</dbReference>
<evidence type="ECO:0000256" key="2">
    <source>
        <dbReference type="ARBA" id="ARBA00022691"/>
    </source>
</evidence>
<dbReference type="SFLD" id="SFLDS00029">
    <property type="entry name" value="Radical_SAM"/>
    <property type="match status" value="1"/>
</dbReference>
<evidence type="ECO:0000256" key="4">
    <source>
        <dbReference type="ARBA" id="ARBA00023004"/>
    </source>
</evidence>
<evidence type="ECO:0000313" key="8">
    <source>
        <dbReference type="Proteomes" id="UP000319836"/>
    </source>
</evidence>
<dbReference type="Pfam" id="PF04055">
    <property type="entry name" value="Radical_SAM"/>
    <property type="match status" value="1"/>
</dbReference>
<dbReference type="SFLD" id="SFLDG01082">
    <property type="entry name" value="B12-binding_domain_containing"/>
    <property type="match status" value="1"/>
</dbReference>
<gene>
    <name evidence="7" type="ORF">E6K80_02705</name>
</gene>
<keyword evidence="3" id="KW-0479">Metal-binding</keyword>
<keyword evidence="4" id="KW-0408">Iron</keyword>
<dbReference type="InterPro" id="IPR007197">
    <property type="entry name" value="rSAM"/>
</dbReference>
<dbReference type="GO" id="GO:0005829">
    <property type="term" value="C:cytosol"/>
    <property type="evidence" value="ECO:0007669"/>
    <property type="project" value="TreeGrafter"/>
</dbReference>